<evidence type="ECO:0000256" key="1">
    <source>
        <dbReference type="ARBA" id="ARBA00022443"/>
    </source>
</evidence>
<feature type="domain" description="SH3" evidence="4">
    <location>
        <begin position="43"/>
        <end position="104"/>
    </location>
</feature>
<dbReference type="PANTHER" id="PTHR47775">
    <property type="entry name" value="BUD SITE SELECTION PROTEIN 14"/>
    <property type="match status" value="1"/>
</dbReference>
<dbReference type="Pfam" id="PF00788">
    <property type="entry name" value="RA"/>
    <property type="match status" value="1"/>
</dbReference>
<feature type="region of interest" description="Disordered" evidence="3">
    <location>
        <begin position="114"/>
        <end position="136"/>
    </location>
</feature>
<dbReference type="SUPFAM" id="SSF50044">
    <property type="entry name" value="SH3-domain"/>
    <property type="match status" value="1"/>
</dbReference>
<dbReference type="SMART" id="SM00326">
    <property type="entry name" value="SH3"/>
    <property type="match status" value="1"/>
</dbReference>
<dbReference type="EMBL" id="MCGT01000015">
    <property type="protein sequence ID" value="ORX53504.1"/>
    <property type="molecule type" value="Genomic_DNA"/>
</dbReference>
<dbReference type="Gene3D" id="3.10.20.90">
    <property type="entry name" value="Phosphatidylinositol 3-kinase Catalytic Subunit, Chain A, domain 1"/>
    <property type="match status" value="1"/>
</dbReference>
<gene>
    <name evidence="5" type="ORF">DM01DRAFT_1045298</name>
</gene>
<evidence type="ECO:0000256" key="2">
    <source>
        <dbReference type="PROSITE-ProRule" id="PRU00192"/>
    </source>
</evidence>
<sequence>MQFDESLLDTDPSLLHPIVADELDDDDSAWTPWMLMDALQKQHSDSDGYALYTFIASVDGQVTVMRGDPLTILDDTNPYWWLVKLSKTSDLGYIPAENVETPMERLARINKCRNGKPAQVEQRTADSDTTSGDDPMKMVTFSSRLSIQQMHTDEDGHPTFEVHHADIHDVPNERRWSIDFVPLASSQPPISPAPCVSPPPRLHSPLPTSPTQQSHQVCVLRIFAGNINASAMFHSIIVHDHTTAHQLVAMATERFHLNDHHDPGIEYYLSVKSLEGEECILLAEDRPLNIYYSKMIPTNTSPYPAQRHQALAMAIQGGVGRHDSAVRFFLHKRIRRVDEKDNQVRIKITYYHHDTYPALKKVKKRRSLLGLNRKPAPAPPPSNTCIEKLVAVPCSMSISALTDLALDKFHLEPTGATYAMTLLHSGREHVLLGDKSIQTILNDSFLMPKSADRCFVLRKTQSRISASPRASIIASDPVQDDSHLSSTSSSTTSSESSSCSSLLQSPYTPEDLLSSKLSNETLFQRIDQALLSIESNLLISPARVDK</sequence>
<dbReference type="OrthoDB" id="196165at2759"/>
<dbReference type="InterPro" id="IPR029071">
    <property type="entry name" value="Ubiquitin-like_domsf"/>
</dbReference>
<dbReference type="InterPro" id="IPR053039">
    <property type="entry name" value="Polarity_Bud-Selection_Reg"/>
</dbReference>
<organism evidence="5 6">
    <name type="scientific">Hesseltinella vesiculosa</name>
    <dbReference type="NCBI Taxonomy" id="101127"/>
    <lineage>
        <taxon>Eukaryota</taxon>
        <taxon>Fungi</taxon>
        <taxon>Fungi incertae sedis</taxon>
        <taxon>Mucoromycota</taxon>
        <taxon>Mucoromycotina</taxon>
        <taxon>Mucoromycetes</taxon>
        <taxon>Mucorales</taxon>
        <taxon>Cunninghamellaceae</taxon>
        <taxon>Hesseltinella</taxon>
    </lineage>
</organism>
<dbReference type="GO" id="GO:0030950">
    <property type="term" value="P:establishment or maintenance of actin cytoskeleton polarity"/>
    <property type="evidence" value="ECO:0007669"/>
    <property type="project" value="TreeGrafter"/>
</dbReference>
<dbReference type="SUPFAM" id="SSF54236">
    <property type="entry name" value="Ubiquitin-like"/>
    <property type="match status" value="1"/>
</dbReference>
<evidence type="ECO:0000313" key="6">
    <source>
        <dbReference type="Proteomes" id="UP000242146"/>
    </source>
</evidence>
<dbReference type="Gene3D" id="2.30.30.40">
    <property type="entry name" value="SH3 Domains"/>
    <property type="match status" value="1"/>
</dbReference>
<dbReference type="InterPro" id="IPR000159">
    <property type="entry name" value="RA_dom"/>
</dbReference>
<evidence type="ECO:0000256" key="3">
    <source>
        <dbReference type="SAM" id="MobiDB-lite"/>
    </source>
</evidence>
<evidence type="ECO:0000259" key="4">
    <source>
        <dbReference type="PROSITE" id="PS50002"/>
    </source>
</evidence>
<dbReference type="InterPro" id="IPR001452">
    <property type="entry name" value="SH3_domain"/>
</dbReference>
<dbReference type="PANTHER" id="PTHR47775:SF1">
    <property type="entry name" value="BUD SITE SELECTION PROTEIN 14"/>
    <property type="match status" value="1"/>
</dbReference>
<keyword evidence="1 2" id="KW-0728">SH3 domain</keyword>
<dbReference type="GO" id="GO:0015630">
    <property type="term" value="C:microtubule cytoskeleton"/>
    <property type="evidence" value="ECO:0007669"/>
    <property type="project" value="TreeGrafter"/>
</dbReference>
<feature type="compositionally biased region" description="Low complexity" evidence="3">
    <location>
        <begin position="484"/>
        <end position="505"/>
    </location>
</feature>
<protein>
    <recommendedName>
        <fullName evidence="4">SH3 domain-containing protein</fullName>
    </recommendedName>
</protein>
<dbReference type="AlphaFoldDB" id="A0A1X2GGR3"/>
<dbReference type="PROSITE" id="PS50002">
    <property type="entry name" value="SH3"/>
    <property type="match status" value="1"/>
</dbReference>
<dbReference type="GO" id="GO:0051286">
    <property type="term" value="C:cell tip"/>
    <property type="evidence" value="ECO:0007669"/>
    <property type="project" value="TreeGrafter"/>
</dbReference>
<dbReference type="GO" id="GO:0007165">
    <property type="term" value="P:signal transduction"/>
    <property type="evidence" value="ECO:0007669"/>
    <property type="project" value="InterPro"/>
</dbReference>
<dbReference type="STRING" id="101127.A0A1X2GGR3"/>
<dbReference type="Pfam" id="PF00018">
    <property type="entry name" value="SH3_1"/>
    <property type="match status" value="1"/>
</dbReference>
<evidence type="ECO:0000313" key="5">
    <source>
        <dbReference type="EMBL" id="ORX53504.1"/>
    </source>
</evidence>
<dbReference type="InterPro" id="IPR036028">
    <property type="entry name" value="SH3-like_dom_sf"/>
</dbReference>
<dbReference type="GO" id="GO:0008104">
    <property type="term" value="P:intracellular protein localization"/>
    <property type="evidence" value="ECO:0007669"/>
    <property type="project" value="TreeGrafter"/>
</dbReference>
<feature type="region of interest" description="Disordered" evidence="3">
    <location>
        <begin position="468"/>
        <end position="505"/>
    </location>
</feature>
<accession>A0A1X2GGR3</accession>
<reference evidence="5 6" key="1">
    <citation type="submission" date="2016-07" db="EMBL/GenBank/DDBJ databases">
        <title>Pervasive Adenine N6-methylation of Active Genes in Fungi.</title>
        <authorList>
            <consortium name="DOE Joint Genome Institute"/>
            <person name="Mondo S.J."/>
            <person name="Dannebaum R.O."/>
            <person name="Kuo R.C."/>
            <person name="Labutti K."/>
            <person name="Haridas S."/>
            <person name="Kuo A."/>
            <person name="Salamov A."/>
            <person name="Ahrendt S.R."/>
            <person name="Lipzen A."/>
            <person name="Sullivan W."/>
            <person name="Andreopoulos W.B."/>
            <person name="Clum A."/>
            <person name="Lindquist E."/>
            <person name="Daum C."/>
            <person name="Ramamoorthy G.K."/>
            <person name="Gryganskyi A."/>
            <person name="Culley D."/>
            <person name="Magnuson J.K."/>
            <person name="James T.Y."/>
            <person name="O'Malley M.A."/>
            <person name="Stajich J.E."/>
            <person name="Spatafora J.W."/>
            <person name="Visel A."/>
            <person name="Grigoriev I.V."/>
        </authorList>
    </citation>
    <scope>NUCLEOTIDE SEQUENCE [LARGE SCALE GENOMIC DNA]</scope>
    <source>
        <strain evidence="5 6">NRRL 3301</strain>
    </source>
</reference>
<dbReference type="Proteomes" id="UP000242146">
    <property type="component" value="Unassembled WGS sequence"/>
</dbReference>
<comment type="caution">
    <text evidence="5">The sequence shown here is derived from an EMBL/GenBank/DDBJ whole genome shotgun (WGS) entry which is preliminary data.</text>
</comment>
<name>A0A1X2GGR3_9FUNG</name>
<keyword evidence="6" id="KW-1185">Reference proteome</keyword>
<proteinExistence type="predicted"/>